<evidence type="ECO:0000313" key="1">
    <source>
        <dbReference type="EMBL" id="CAB3991036.1"/>
    </source>
</evidence>
<comment type="caution">
    <text evidence="1">The sequence shown here is derived from an EMBL/GenBank/DDBJ whole genome shotgun (WGS) entry which is preliminary data.</text>
</comment>
<gene>
    <name evidence="1" type="ORF">PACLA_8A081868</name>
</gene>
<keyword evidence="2" id="KW-1185">Reference proteome</keyword>
<reference evidence="1" key="1">
    <citation type="submission" date="2020-04" db="EMBL/GenBank/DDBJ databases">
        <authorList>
            <person name="Alioto T."/>
            <person name="Alioto T."/>
            <person name="Gomez Garrido J."/>
        </authorList>
    </citation>
    <scope>NUCLEOTIDE SEQUENCE</scope>
    <source>
        <strain evidence="1">A484AB</strain>
    </source>
</reference>
<proteinExistence type="predicted"/>
<protein>
    <submittedName>
        <fullName evidence="1">Uncharacterized protein</fullName>
    </submittedName>
</protein>
<name>A0A6S7GNE6_PARCT</name>
<dbReference type="Proteomes" id="UP001152795">
    <property type="component" value="Unassembled WGS sequence"/>
</dbReference>
<sequence length="132" mass="14784">MVVRIKSLFIISYSLVDTLFPPWDTTEMMQPMDAIPGIPEEVPEEDNLAVKAGDNVKSLQGLTAEVAHENLALLNAKVDQLIETVKQLKLTSSTHADVNQFPRQSNLPQFQNSNEWKDIKNIIDLTEAVPEI</sequence>
<dbReference type="AlphaFoldDB" id="A0A6S7GNE6"/>
<accession>A0A6S7GNE6</accession>
<evidence type="ECO:0000313" key="2">
    <source>
        <dbReference type="Proteomes" id="UP001152795"/>
    </source>
</evidence>
<dbReference type="EMBL" id="CACRXK020001778">
    <property type="protein sequence ID" value="CAB3991036.1"/>
    <property type="molecule type" value="Genomic_DNA"/>
</dbReference>
<organism evidence="1 2">
    <name type="scientific">Paramuricea clavata</name>
    <name type="common">Red gorgonian</name>
    <name type="synonym">Violescent sea-whip</name>
    <dbReference type="NCBI Taxonomy" id="317549"/>
    <lineage>
        <taxon>Eukaryota</taxon>
        <taxon>Metazoa</taxon>
        <taxon>Cnidaria</taxon>
        <taxon>Anthozoa</taxon>
        <taxon>Octocorallia</taxon>
        <taxon>Malacalcyonacea</taxon>
        <taxon>Plexauridae</taxon>
        <taxon>Paramuricea</taxon>
    </lineage>
</organism>